<dbReference type="AlphaFoldDB" id="A0A1I5K1K6"/>
<name>A0A1I5K1K6_9GAMM</name>
<proteinExistence type="predicted"/>
<dbReference type="Pfam" id="PF02810">
    <property type="entry name" value="SEC-C"/>
    <property type="match status" value="1"/>
</dbReference>
<protein>
    <recommendedName>
        <fullName evidence="3">YecA family protein</fullName>
    </recommendedName>
</protein>
<dbReference type="NCBIfam" id="TIGR02292">
    <property type="entry name" value="ygfB_yecA"/>
    <property type="match status" value="1"/>
</dbReference>
<dbReference type="EMBL" id="FOWP01000002">
    <property type="protein sequence ID" value="SFO78613.1"/>
    <property type="molecule type" value="Genomic_DNA"/>
</dbReference>
<organism evidence="1 2">
    <name type="scientific">Ectopseudomonas composti</name>
    <dbReference type="NCBI Taxonomy" id="658457"/>
    <lineage>
        <taxon>Bacteria</taxon>
        <taxon>Pseudomonadati</taxon>
        <taxon>Pseudomonadota</taxon>
        <taxon>Gammaproteobacteria</taxon>
        <taxon>Pseudomonadales</taxon>
        <taxon>Pseudomonadaceae</taxon>
        <taxon>Ectopseudomonas</taxon>
    </lineage>
</organism>
<dbReference type="STRING" id="658457.SAMN05216601_10235"/>
<dbReference type="SUPFAM" id="SSF103642">
    <property type="entry name" value="Sec-C motif"/>
    <property type="match status" value="1"/>
</dbReference>
<evidence type="ECO:0008006" key="3">
    <source>
        <dbReference type="Google" id="ProtNLM"/>
    </source>
</evidence>
<evidence type="ECO:0000313" key="2">
    <source>
        <dbReference type="Proteomes" id="UP000182400"/>
    </source>
</evidence>
<evidence type="ECO:0000313" key="1">
    <source>
        <dbReference type="EMBL" id="SFO78613.1"/>
    </source>
</evidence>
<dbReference type="Gene3D" id="3.10.450.50">
    <property type="match status" value="1"/>
</dbReference>
<dbReference type="InterPro" id="IPR011978">
    <property type="entry name" value="YgfB-like"/>
</dbReference>
<dbReference type="InterPro" id="IPR004027">
    <property type="entry name" value="SEC_C_motif"/>
</dbReference>
<sequence>MSAKAGGELRLSAAGQIWENSALFSGNMAMDNRGLEKLDQWLLKYGNDDSILSASELDGFFAAIVSGPRQVAPAVWYSAIWADQPPQWPSDKDGERFMKLAVELMSEAAYMLSEEPDDYEAIFLADSNGKGEKLIVSEWCAGYLRGATVAGWLEEALPESVAAARALITLHGDESGSATLKAMSDAEYDASTALLEPAAVELYEYWQQNLQPVLPVRRDDAKVGRNDPCTCGSGKKYKQCCMR</sequence>
<accession>A0A1I5K1K6</accession>
<dbReference type="PANTHER" id="PTHR33747:SF1">
    <property type="entry name" value="ADENYLATE CYCLASE-ASSOCIATED CAP C-TERMINAL DOMAIN-CONTAINING PROTEIN"/>
    <property type="match status" value="1"/>
</dbReference>
<dbReference type="NCBIfam" id="NF007704">
    <property type="entry name" value="PRK10396.1"/>
    <property type="match status" value="1"/>
</dbReference>
<gene>
    <name evidence="1" type="ORF">SAMN05216601_10235</name>
</gene>
<dbReference type="SUPFAM" id="SSF101327">
    <property type="entry name" value="YgfB-like"/>
    <property type="match status" value="1"/>
</dbReference>
<dbReference type="Proteomes" id="UP000182400">
    <property type="component" value="Unassembled WGS sequence"/>
</dbReference>
<reference evidence="1 2" key="1">
    <citation type="submission" date="2016-10" db="EMBL/GenBank/DDBJ databases">
        <authorList>
            <person name="de Groot N.N."/>
        </authorList>
    </citation>
    <scope>NUCLEOTIDE SEQUENCE [LARGE SCALE GENOMIC DNA]</scope>
    <source>
        <strain evidence="1 2">CCUG 59231</strain>
    </source>
</reference>
<dbReference type="Pfam" id="PF03695">
    <property type="entry name" value="UPF0149"/>
    <property type="match status" value="1"/>
</dbReference>
<dbReference type="PANTHER" id="PTHR33747">
    <property type="entry name" value="UPF0225 PROTEIN SCO1677"/>
    <property type="match status" value="1"/>
</dbReference>
<dbReference type="InterPro" id="IPR036255">
    <property type="entry name" value="YgfB-like_sf"/>
</dbReference>